<accession>A0AA88YMA7</accession>
<evidence type="ECO:0000259" key="3">
    <source>
        <dbReference type="Pfam" id="PF24555"/>
    </source>
</evidence>
<evidence type="ECO:0000256" key="2">
    <source>
        <dbReference type="SAM" id="MobiDB-lite"/>
    </source>
</evidence>
<feature type="coiled-coil region" evidence="1">
    <location>
        <begin position="8"/>
        <end position="70"/>
    </location>
</feature>
<evidence type="ECO:0000313" key="5">
    <source>
        <dbReference type="Proteomes" id="UP001186944"/>
    </source>
</evidence>
<dbReference type="PANTHER" id="PTHR31075">
    <property type="entry name" value="CENTROSOMAL PROTEIN OF 85 KDA"/>
    <property type="match status" value="1"/>
</dbReference>
<keyword evidence="5" id="KW-1185">Reference proteome</keyword>
<dbReference type="InterPro" id="IPR040210">
    <property type="entry name" value="Cep85/Cep85L"/>
</dbReference>
<dbReference type="PANTHER" id="PTHR31075:SF4">
    <property type="entry name" value="CENTROSOMAL PROTEIN OF 85 KDA"/>
    <property type="match status" value="1"/>
</dbReference>
<name>A0AA88YMA7_PINIB</name>
<reference evidence="4" key="1">
    <citation type="submission" date="2019-08" db="EMBL/GenBank/DDBJ databases">
        <title>The improved chromosome-level genome for the pearl oyster Pinctada fucata martensii using PacBio sequencing and Hi-C.</title>
        <authorList>
            <person name="Zheng Z."/>
        </authorList>
    </citation>
    <scope>NUCLEOTIDE SEQUENCE</scope>
    <source>
        <strain evidence="4">ZZ-2019</strain>
        <tissue evidence="4">Adductor muscle</tissue>
    </source>
</reference>
<feature type="domain" description="Centrosomal protein of 85 kDa-like CC4 coiled-coil" evidence="3">
    <location>
        <begin position="88"/>
        <end position="172"/>
    </location>
</feature>
<dbReference type="Proteomes" id="UP001186944">
    <property type="component" value="Unassembled WGS sequence"/>
</dbReference>
<protein>
    <recommendedName>
        <fullName evidence="3">Centrosomal protein of 85 kDa-like CC4 coiled-coil domain-containing protein</fullName>
    </recommendedName>
</protein>
<organism evidence="4 5">
    <name type="scientific">Pinctada imbricata</name>
    <name type="common">Atlantic pearl-oyster</name>
    <name type="synonym">Pinctada martensii</name>
    <dbReference type="NCBI Taxonomy" id="66713"/>
    <lineage>
        <taxon>Eukaryota</taxon>
        <taxon>Metazoa</taxon>
        <taxon>Spiralia</taxon>
        <taxon>Lophotrochozoa</taxon>
        <taxon>Mollusca</taxon>
        <taxon>Bivalvia</taxon>
        <taxon>Autobranchia</taxon>
        <taxon>Pteriomorphia</taxon>
        <taxon>Pterioida</taxon>
        <taxon>Pterioidea</taxon>
        <taxon>Pteriidae</taxon>
        <taxon>Pinctada</taxon>
    </lineage>
</organism>
<gene>
    <name evidence="4" type="ORF">FSP39_021225</name>
</gene>
<evidence type="ECO:0000256" key="1">
    <source>
        <dbReference type="SAM" id="Coils"/>
    </source>
</evidence>
<dbReference type="EMBL" id="VSWD01000002">
    <property type="protein sequence ID" value="KAK3107741.1"/>
    <property type="molecule type" value="Genomic_DNA"/>
</dbReference>
<feature type="region of interest" description="Disordered" evidence="2">
    <location>
        <begin position="126"/>
        <end position="147"/>
    </location>
</feature>
<dbReference type="AlphaFoldDB" id="A0AA88YMA7"/>
<comment type="caution">
    <text evidence="4">The sequence shown here is derived from an EMBL/GenBank/DDBJ whole genome shotgun (WGS) entry which is preliminary data.</text>
</comment>
<keyword evidence="1" id="KW-0175">Coiled coil</keyword>
<sequence>MFLNLSYLQHLLEQEGELKLQISELQQRLFDGKKKLTTRDMQIHELESKERQLAEQVSIVTEEIERLKSEGEGATLLRCEEELDTVRKENGRLALDLEKAKKLLETSHRKVRHIEAKHQTEVRHYQERLSHEEESVEGMREEGRQKDEQMKKLKKSMKELSSHNQDLMEQLLIVKEELKKFEHLASDDNIKLQKKFTREMSACYTELQSLVQVCVQRAEGKDPNMSMLLGIKSSPVDLQGATGACEKDSQTVLQWLTKVQELREEIEGLRQLVCNKYAEELGNNLSCATQ</sequence>
<evidence type="ECO:0000313" key="4">
    <source>
        <dbReference type="EMBL" id="KAK3107741.1"/>
    </source>
</evidence>
<dbReference type="InterPro" id="IPR058190">
    <property type="entry name" value="CC4_CEP85"/>
</dbReference>
<proteinExistence type="predicted"/>
<dbReference type="GO" id="GO:0005813">
    <property type="term" value="C:centrosome"/>
    <property type="evidence" value="ECO:0007669"/>
    <property type="project" value="TreeGrafter"/>
</dbReference>
<dbReference type="Pfam" id="PF24555">
    <property type="entry name" value="CC4_CEP85"/>
    <property type="match status" value="1"/>
</dbReference>